<dbReference type="Pfam" id="PF00105">
    <property type="entry name" value="zf-C4"/>
    <property type="match status" value="1"/>
</dbReference>
<feature type="region of interest" description="Disordered" evidence="10">
    <location>
        <begin position="1"/>
        <end position="27"/>
    </location>
</feature>
<dbReference type="GO" id="GO:0008270">
    <property type="term" value="F:zinc ion binding"/>
    <property type="evidence" value="ECO:0007669"/>
    <property type="project" value="UniProtKB-KW"/>
</dbReference>
<dbReference type="Gene3D" id="1.10.565.10">
    <property type="entry name" value="Retinoid X Receptor"/>
    <property type="match status" value="1"/>
</dbReference>
<evidence type="ECO:0000259" key="11">
    <source>
        <dbReference type="PROSITE" id="PS51030"/>
    </source>
</evidence>
<reference evidence="14" key="1">
    <citation type="submission" date="2016-06" db="UniProtKB">
        <authorList>
            <consortium name="WormBaseParasite"/>
        </authorList>
    </citation>
    <scope>IDENTIFICATION</scope>
</reference>
<dbReference type="SUPFAM" id="SSF57716">
    <property type="entry name" value="Glucocorticoid receptor-like (DNA-binding domain)"/>
    <property type="match status" value="1"/>
</dbReference>
<evidence type="ECO:0000256" key="8">
    <source>
        <dbReference type="ARBA" id="ARBA00023242"/>
    </source>
</evidence>
<dbReference type="GO" id="GO:0000981">
    <property type="term" value="F:DNA-binding transcription factor activity, RNA polymerase II-specific"/>
    <property type="evidence" value="ECO:0007669"/>
    <property type="project" value="TreeGrafter"/>
</dbReference>
<dbReference type="GO" id="GO:0005667">
    <property type="term" value="C:transcription regulator complex"/>
    <property type="evidence" value="ECO:0007669"/>
    <property type="project" value="TreeGrafter"/>
</dbReference>
<dbReference type="InterPro" id="IPR001628">
    <property type="entry name" value="Znf_hrmn_rcpt"/>
</dbReference>
<evidence type="ECO:0000256" key="6">
    <source>
        <dbReference type="ARBA" id="ARBA00023163"/>
    </source>
</evidence>
<keyword evidence="7" id="KW-0675">Receptor</keyword>
<dbReference type="InterPro" id="IPR035500">
    <property type="entry name" value="NHR-like_dom_sf"/>
</dbReference>
<dbReference type="AlphaFoldDB" id="A0A183UIV9"/>
<feature type="domain" description="Nuclear receptor" evidence="11">
    <location>
        <begin position="376"/>
        <end position="451"/>
    </location>
</feature>
<dbReference type="EMBL" id="UYWY01019904">
    <property type="protein sequence ID" value="VDM39750.1"/>
    <property type="molecule type" value="Genomic_DNA"/>
</dbReference>
<keyword evidence="13" id="KW-1185">Reference proteome</keyword>
<dbReference type="GO" id="GO:0000978">
    <property type="term" value="F:RNA polymerase II cis-regulatory region sequence-specific DNA binding"/>
    <property type="evidence" value="ECO:0007669"/>
    <property type="project" value="TreeGrafter"/>
</dbReference>
<feature type="compositionally biased region" description="Low complexity" evidence="10">
    <location>
        <begin position="264"/>
        <end position="286"/>
    </location>
</feature>
<reference evidence="12 13" key="2">
    <citation type="submission" date="2018-11" db="EMBL/GenBank/DDBJ databases">
        <authorList>
            <consortium name="Pathogen Informatics"/>
        </authorList>
    </citation>
    <scope>NUCLEOTIDE SEQUENCE [LARGE SCALE GENOMIC DNA]</scope>
</reference>
<keyword evidence="2" id="KW-0863">Zinc-finger</keyword>
<dbReference type="PANTHER" id="PTHR24085">
    <property type="entry name" value="NUCLEAR HORMONE RECEPTOR"/>
    <property type="match status" value="1"/>
</dbReference>
<dbReference type="GO" id="GO:0005634">
    <property type="term" value="C:nucleus"/>
    <property type="evidence" value="ECO:0007669"/>
    <property type="project" value="TreeGrafter"/>
</dbReference>
<dbReference type="Proteomes" id="UP000050794">
    <property type="component" value="Unassembled WGS sequence"/>
</dbReference>
<sequence length="633" mass="68501">MQRQQMPSSPLCPLTVPPRSVAASSSNAGSSFPLLPSALFKPLATIAPVSSSDAYMNHLASAHDSLTAAPSSMNKTAAMPTLTASSPHSGGPYFSGFRNNTGVTPSTPTPVVNGAFMQIGAGGGTPQPTTPITHQLATLMNGFNGLYSFPPIFFPVNATSVPGTQPTWPQIMGPLPTTSQMTCLTPTVPTSVLSTVMQQLPPSVSYNTATSFSYDSKGNVHPLLPMQQHRQQLVGTTGTDWNDPKPLSATTRLEIDRDSGNETSSLSPCSSSPSSAAQSRSNSFSVSNLLRTGERHHEPTCAVSTSNVSKPMHFSSHVAQMNGCSYGNVTGPSAAATAAARLQMLYGEAASSYDLYPSSRVAPLSATLPSPMPSARELCVVCSDKASGFHYGVMSCEGCKGFFRRTVQKNMEYSCHKDKVCKVDRISRNRCQSCRFEKCLKAGMSKESVRQDRNRKRKAKDETKEKELDETRNVMELLKATVQSYKKAFPVGIQLQDTKEAISRINMFVDGIPVFEKIAKIDRQKLISNGFKGLLTIRAAFTDDKCIGLIGNRSADIERFRNGIADTIHEEEMALLMAVCITQPSCPALAQESTTEEVAAEVIRCLQTQIILRNENNHHAFSRVIFKMTDIMK</sequence>
<name>A0A183UIV9_TOXCA</name>
<evidence type="ECO:0000313" key="13">
    <source>
        <dbReference type="Proteomes" id="UP000050794"/>
    </source>
</evidence>
<keyword evidence="5" id="KW-0238">DNA-binding</keyword>
<proteinExistence type="predicted"/>
<evidence type="ECO:0000256" key="10">
    <source>
        <dbReference type="SAM" id="MobiDB-lite"/>
    </source>
</evidence>
<keyword evidence="6" id="KW-0804">Transcription</keyword>
<dbReference type="InterPro" id="IPR013088">
    <property type="entry name" value="Znf_NHR/GATA"/>
</dbReference>
<accession>A0A183UIV9</accession>
<dbReference type="PROSITE" id="PS00031">
    <property type="entry name" value="NUCLEAR_REC_DBD_1"/>
    <property type="match status" value="1"/>
</dbReference>
<dbReference type="CDD" id="cd06916">
    <property type="entry name" value="NR_DBD_like"/>
    <property type="match status" value="1"/>
</dbReference>
<evidence type="ECO:0000256" key="3">
    <source>
        <dbReference type="ARBA" id="ARBA00022833"/>
    </source>
</evidence>
<evidence type="ECO:0000256" key="4">
    <source>
        <dbReference type="ARBA" id="ARBA00023015"/>
    </source>
</evidence>
<gene>
    <name evidence="12" type="ORF">TCNE_LOCUS8429</name>
</gene>
<dbReference type="PROSITE" id="PS51030">
    <property type="entry name" value="NUCLEAR_REC_DBD_2"/>
    <property type="match status" value="1"/>
</dbReference>
<dbReference type="PRINTS" id="PR00047">
    <property type="entry name" value="STROIDFINGER"/>
</dbReference>
<dbReference type="PANTHER" id="PTHR24085:SF9">
    <property type="match status" value="1"/>
</dbReference>
<keyword evidence="3" id="KW-0862">Zinc</keyword>
<dbReference type="SUPFAM" id="SSF48508">
    <property type="entry name" value="Nuclear receptor ligand-binding domain"/>
    <property type="match status" value="1"/>
</dbReference>
<evidence type="ECO:0000256" key="5">
    <source>
        <dbReference type="ARBA" id="ARBA00023125"/>
    </source>
</evidence>
<evidence type="ECO:0000256" key="7">
    <source>
        <dbReference type="ARBA" id="ARBA00023170"/>
    </source>
</evidence>
<feature type="region of interest" description="Disordered" evidence="10">
    <location>
        <begin position="257"/>
        <end position="286"/>
    </location>
</feature>
<organism evidence="13 14">
    <name type="scientific">Toxocara canis</name>
    <name type="common">Canine roundworm</name>
    <dbReference type="NCBI Taxonomy" id="6265"/>
    <lineage>
        <taxon>Eukaryota</taxon>
        <taxon>Metazoa</taxon>
        <taxon>Ecdysozoa</taxon>
        <taxon>Nematoda</taxon>
        <taxon>Chromadorea</taxon>
        <taxon>Rhabditida</taxon>
        <taxon>Spirurina</taxon>
        <taxon>Ascaridomorpha</taxon>
        <taxon>Ascaridoidea</taxon>
        <taxon>Toxocaridae</taxon>
        <taxon>Toxocara</taxon>
    </lineage>
</organism>
<evidence type="ECO:0000256" key="9">
    <source>
        <dbReference type="SAM" id="Coils"/>
    </source>
</evidence>
<dbReference type="Gene3D" id="3.30.50.10">
    <property type="entry name" value="Erythroid Transcription Factor GATA-1, subunit A"/>
    <property type="match status" value="1"/>
</dbReference>
<protein>
    <submittedName>
        <fullName evidence="14">Nuclear receptor domain-containing protein</fullName>
    </submittedName>
</protein>
<dbReference type="GO" id="GO:0035259">
    <property type="term" value="F:nuclear glucocorticoid receptor binding"/>
    <property type="evidence" value="ECO:0007669"/>
    <property type="project" value="TreeGrafter"/>
</dbReference>
<evidence type="ECO:0000313" key="14">
    <source>
        <dbReference type="WBParaSite" id="TCNE_0000842901-mRNA-1"/>
    </source>
</evidence>
<evidence type="ECO:0000256" key="1">
    <source>
        <dbReference type="ARBA" id="ARBA00022723"/>
    </source>
</evidence>
<evidence type="ECO:0000313" key="12">
    <source>
        <dbReference type="EMBL" id="VDM39750.1"/>
    </source>
</evidence>
<keyword evidence="9" id="KW-0175">Coiled coil</keyword>
<keyword evidence="8" id="KW-0539">Nucleus</keyword>
<keyword evidence="4" id="KW-0805">Transcription regulation</keyword>
<dbReference type="FunFam" id="3.30.50.10:FF:000044">
    <property type="entry name" value="retinoic acid receptor beta isoform X4"/>
    <property type="match status" value="1"/>
</dbReference>
<dbReference type="GO" id="GO:0071376">
    <property type="term" value="P:cellular response to corticotropin-releasing hormone stimulus"/>
    <property type="evidence" value="ECO:0007669"/>
    <property type="project" value="TreeGrafter"/>
</dbReference>
<dbReference type="WBParaSite" id="TCNE_0000842901-mRNA-1">
    <property type="protein sequence ID" value="TCNE_0000842901-mRNA-1"/>
    <property type="gene ID" value="TCNE_0000842901"/>
</dbReference>
<dbReference type="SMART" id="SM00399">
    <property type="entry name" value="ZnF_C4"/>
    <property type="match status" value="1"/>
</dbReference>
<feature type="coiled-coil region" evidence="9">
    <location>
        <begin position="446"/>
        <end position="488"/>
    </location>
</feature>
<evidence type="ECO:0000256" key="2">
    <source>
        <dbReference type="ARBA" id="ARBA00022771"/>
    </source>
</evidence>
<keyword evidence="1" id="KW-0479">Metal-binding</keyword>